<dbReference type="RefSeq" id="WP_057749715.1">
    <property type="nucleotide sequence ID" value="NZ_BJVH01000004.1"/>
</dbReference>
<dbReference type="Gene3D" id="3.20.20.450">
    <property type="entry name" value="EAL domain"/>
    <property type="match status" value="1"/>
</dbReference>
<dbReference type="SUPFAM" id="SSF141868">
    <property type="entry name" value="EAL domain-like"/>
    <property type="match status" value="1"/>
</dbReference>
<evidence type="ECO:0000313" key="2">
    <source>
        <dbReference type="EMBL" id="KRN66970.1"/>
    </source>
</evidence>
<evidence type="ECO:0000313" key="3">
    <source>
        <dbReference type="Proteomes" id="UP000051568"/>
    </source>
</evidence>
<dbReference type="STRING" id="319652.IV80_GL001060"/>
<dbReference type="OrthoDB" id="2315942at2"/>
<dbReference type="Pfam" id="PF00563">
    <property type="entry name" value="EAL"/>
    <property type="match status" value="1"/>
</dbReference>
<dbReference type="EMBL" id="JQBR01000003">
    <property type="protein sequence ID" value="KRN66970.1"/>
    <property type="molecule type" value="Genomic_DNA"/>
</dbReference>
<accession>A0A0R2IYL9</accession>
<dbReference type="Proteomes" id="UP000051568">
    <property type="component" value="Unassembled WGS sequence"/>
</dbReference>
<dbReference type="AlphaFoldDB" id="A0A0R2IYL9"/>
<feature type="domain" description="EAL" evidence="1">
    <location>
        <begin position="1"/>
        <end position="229"/>
    </location>
</feature>
<dbReference type="InterPro" id="IPR050706">
    <property type="entry name" value="Cyclic-di-GMP_PDE-like"/>
</dbReference>
<keyword evidence="3" id="KW-1185">Reference proteome</keyword>
<reference evidence="2 3" key="1">
    <citation type="journal article" date="2015" name="Genome Announc.">
        <title>Expanding the biotechnology potential of lactobacilli through comparative genomics of 213 strains and associated genera.</title>
        <authorList>
            <person name="Sun Z."/>
            <person name="Harris H.M."/>
            <person name="McCann A."/>
            <person name="Guo C."/>
            <person name="Argimon S."/>
            <person name="Zhang W."/>
            <person name="Yang X."/>
            <person name="Jeffery I.B."/>
            <person name="Cooney J.C."/>
            <person name="Kagawa T.F."/>
            <person name="Liu W."/>
            <person name="Song Y."/>
            <person name="Salvetti E."/>
            <person name="Wrobel A."/>
            <person name="Rasinkangas P."/>
            <person name="Parkhill J."/>
            <person name="Rea M.C."/>
            <person name="O'Sullivan O."/>
            <person name="Ritari J."/>
            <person name="Douillard F.P."/>
            <person name="Paul Ross R."/>
            <person name="Yang R."/>
            <person name="Briner A.E."/>
            <person name="Felis G.E."/>
            <person name="de Vos W.M."/>
            <person name="Barrangou R."/>
            <person name="Klaenhammer T.R."/>
            <person name="Caufield P.W."/>
            <person name="Cui Y."/>
            <person name="Zhang H."/>
            <person name="O'Toole P.W."/>
        </authorList>
    </citation>
    <scope>NUCLEOTIDE SEQUENCE [LARGE SCALE GENOMIC DNA]</scope>
    <source>
        <strain evidence="2 3">DSM 17757</strain>
    </source>
</reference>
<dbReference type="GO" id="GO:0071111">
    <property type="term" value="F:cyclic-guanylate-specific phosphodiesterase activity"/>
    <property type="evidence" value="ECO:0007669"/>
    <property type="project" value="InterPro"/>
</dbReference>
<organism evidence="2 3">
    <name type="scientific">Pediococcus cellicola</name>
    <dbReference type="NCBI Taxonomy" id="319652"/>
    <lineage>
        <taxon>Bacteria</taxon>
        <taxon>Bacillati</taxon>
        <taxon>Bacillota</taxon>
        <taxon>Bacilli</taxon>
        <taxon>Lactobacillales</taxon>
        <taxon>Lactobacillaceae</taxon>
        <taxon>Pediococcus</taxon>
    </lineage>
</organism>
<dbReference type="InterPro" id="IPR035919">
    <property type="entry name" value="EAL_sf"/>
</dbReference>
<gene>
    <name evidence="2" type="ORF">IV80_GL001060</name>
</gene>
<dbReference type="SMART" id="SM00052">
    <property type="entry name" value="EAL"/>
    <property type="match status" value="1"/>
</dbReference>
<name>A0A0R2IYL9_9LACO</name>
<dbReference type="PROSITE" id="PS50883">
    <property type="entry name" value="EAL"/>
    <property type="match status" value="1"/>
</dbReference>
<dbReference type="PANTHER" id="PTHR33121:SF76">
    <property type="entry name" value="SIGNALING PROTEIN"/>
    <property type="match status" value="1"/>
</dbReference>
<comment type="caution">
    <text evidence="2">The sequence shown here is derived from an EMBL/GenBank/DDBJ whole genome shotgun (WGS) entry which is preliminary data.</text>
</comment>
<dbReference type="PANTHER" id="PTHR33121">
    <property type="entry name" value="CYCLIC DI-GMP PHOSPHODIESTERASE PDEF"/>
    <property type="match status" value="1"/>
</dbReference>
<evidence type="ECO:0000259" key="1">
    <source>
        <dbReference type="PROSITE" id="PS50883"/>
    </source>
</evidence>
<proteinExistence type="predicted"/>
<dbReference type="PATRIC" id="fig|319652.3.peg.1069"/>
<dbReference type="InterPro" id="IPR001633">
    <property type="entry name" value="EAL_dom"/>
</dbReference>
<sequence length="233" mass="26651">MIRFWGQPRFSRKPLAPVGYELFIREGSANNWKVPNDFSKFTADQICELLMQTTPRLPKNIQNISINLDIDQFIDPKFCQTLFSVKNKLAGIHLAIELTEHATVQGTTEDQLIEAARRYNSANLYLILDDVGSGDNQLKRVQLLDPYVHEYKFAVQNFRPGVTLNKIMPKLTFWHELAKKNHKLFTIEGVESKEDLLILSHYQVDMLQGYVLGRPVYLPTQNDPLGSIAACSN</sequence>
<protein>
    <submittedName>
        <fullName evidence="2">C-di-GMP-specific phosphodiesterase</fullName>
    </submittedName>
</protein>